<evidence type="ECO:0000313" key="1">
    <source>
        <dbReference type="EMBL" id="GMH99049.1"/>
    </source>
</evidence>
<comment type="caution">
    <text evidence="1">The sequence shown here is derived from an EMBL/GenBank/DDBJ whole genome shotgun (WGS) entry which is preliminary data.</text>
</comment>
<name>A0A9W7F0D7_9STRA</name>
<dbReference type="InterPro" id="IPR029063">
    <property type="entry name" value="SAM-dependent_MTases_sf"/>
</dbReference>
<evidence type="ECO:0008006" key="3">
    <source>
        <dbReference type="Google" id="ProtNLM"/>
    </source>
</evidence>
<accession>A0A9W7F0D7</accession>
<dbReference type="Proteomes" id="UP001165160">
    <property type="component" value="Unassembled WGS sequence"/>
</dbReference>
<keyword evidence="2" id="KW-1185">Reference proteome</keyword>
<gene>
    <name evidence="1" type="ORF">TrVE_jg9168</name>
</gene>
<protein>
    <recommendedName>
        <fullName evidence="3">Methyltransferase domain-containing protein</fullName>
    </recommendedName>
</protein>
<organism evidence="1 2">
    <name type="scientific">Triparma verrucosa</name>
    <dbReference type="NCBI Taxonomy" id="1606542"/>
    <lineage>
        <taxon>Eukaryota</taxon>
        <taxon>Sar</taxon>
        <taxon>Stramenopiles</taxon>
        <taxon>Ochrophyta</taxon>
        <taxon>Bolidophyceae</taxon>
        <taxon>Parmales</taxon>
        <taxon>Triparmaceae</taxon>
        <taxon>Triparma</taxon>
    </lineage>
</organism>
<dbReference type="EMBL" id="BRXX01000229">
    <property type="protein sequence ID" value="GMH99049.1"/>
    <property type="molecule type" value="Genomic_DNA"/>
</dbReference>
<proteinExistence type="predicted"/>
<dbReference type="SUPFAM" id="SSF53335">
    <property type="entry name" value="S-adenosyl-L-methionine-dependent methyltransferases"/>
    <property type="match status" value="1"/>
</dbReference>
<dbReference type="Gene3D" id="3.40.50.150">
    <property type="entry name" value="Vaccinia Virus protein VP39"/>
    <property type="match status" value="1"/>
</dbReference>
<reference evidence="2" key="1">
    <citation type="journal article" date="2023" name="Commun. Biol.">
        <title>Genome analysis of Parmales, the sister group of diatoms, reveals the evolutionary specialization of diatoms from phago-mixotrophs to photoautotrophs.</title>
        <authorList>
            <person name="Ban H."/>
            <person name="Sato S."/>
            <person name="Yoshikawa S."/>
            <person name="Yamada K."/>
            <person name="Nakamura Y."/>
            <person name="Ichinomiya M."/>
            <person name="Sato N."/>
            <person name="Blanc-Mathieu R."/>
            <person name="Endo H."/>
            <person name="Kuwata A."/>
            <person name="Ogata H."/>
        </authorList>
    </citation>
    <scope>NUCLEOTIDE SEQUENCE [LARGE SCALE GENOMIC DNA]</scope>
    <source>
        <strain evidence="2">NIES 3699</strain>
    </source>
</reference>
<dbReference type="AlphaFoldDB" id="A0A9W7F0D7"/>
<evidence type="ECO:0000313" key="2">
    <source>
        <dbReference type="Proteomes" id="UP001165160"/>
    </source>
</evidence>
<sequence length="291" mass="32925">MEWCTSSENLITHMVLPPDPLIVDLGCGSSTLSIDLLLSLGGVDSGLVILIDFNPTSTPTFSDSRVSYLNADLLKPIELPECDNLCLIDKSTMDYILTLGPEAVTSYLTNNVLGRDAVYYCVSYHDEAFLGCILSNLFESVEMVEVEREDGADAAAHKEKDVADDDNEAYDVNGNFAPNSKYVKKCYLYKCCGSGRGLWKNEEIEERIKQHLDEFYMEKNTMISEERVEELRRLFEGGRLKLEDVWKRVFDEGLKSVYGLEDFTGEVEEWKGEKVDGLRVEEVVEFLKVMQ</sequence>